<keyword evidence="2" id="KW-0472">Membrane</keyword>
<dbReference type="Pfam" id="PF02405">
    <property type="entry name" value="MlaE"/>
    <property type="match status" value="1"/>
</dbReference>
<dbReference type="InterPro" id="IPR002645">
    <property type="entry name" value="STAS_dom"/>
</dbReference>
<feature type="transmembrane region" description="Helical" evidence="2">
    <location>
        <begin position="183"/>
        <end position="205"/>
    </location>
</feature>
<dbReference type="RefSeq" id="WP_225874021.1">
    <property type="nucleotide sequence ID" value="NZ_AP023361.1"/>
</dbReference>
<gene>
    <name evidence="4" type="ORF">IZ6_12460</name>
</gene>
<feature type="domain" description="STAS" evidence="3">
    <location>
        <begin position="29"/>
        <end position="137"/>
    </location>
</feature>
<feature type="transmembrane region" description="Helical" evidence="2">
    <location>
        <begin position="371"/>
        <end position="389"/>
    </location>
</feature>
<dbReference type="GO" id="GO:0005548">
    <property type="term" value="F:phospholipid transporter activity"/>
    <property type="evidence" value="ECO:0007669"/>
    <property type="project" value="TreeGrafter"/>
</dbReference>
<dbReference type="EMBL" id="AP023361">
    <property type="protein sequence ID" value="BCJ90511.1"/>
    <property type="molecule type" value="Genomic_DNA"/>
</dbReference>
<feature type="transmembrane region" description="Helical" evidence="2">
    <location>
        <begin position="331"/>
        <end position="351"/>
    </location>
</feature>
<name>A0A6S6QTW5_9HYPH</name>
<dbReference type="PANTHER" id="PTHR30188">
    <property type="entry name" value="ABC TRANSPORTER PERMEASE PROTEIN-RELATED"/>
    <property type="match status" value="1"/>
</dbReference>
<sequence length="391" mass="41919">MSMTAQPSDLPQFPGLAGLLSGAGAGNRLLLKATGAWTAPNAAALNAVERMALAEQGELEVLEIDASGIQELDTYGAWLIERLLRRGRELGYEVKLIGLPLRFEALFEKVGTTHKTPASAAKERPVWEETFDWLETMGKNAARDLLQITALFGACGEVLFNAIKRPSSFRFTSLIHHLDRVAWQAVPIVLLITFLIGCIIAQQGFFHFRQFGAEDYVVDLVGVLVLREIGVLLVAIMVAGRSGSAYTAELGSMKMREEIDALSAMGRDPVEVLILPRLLALVIAMPVLTFLGGMAAILGGGLVAVTYAGMSPEVYIGRLEEAVSITHFQVGMIKAPFMALLLGLIACNEGLKTGGSAESLGAHTTTSVVKAIFLVIVLDGLFAIFFSSIGM</sequence>
<organism evidence="4 5">
    <name type="scientific">Terrihabitans soli</name>
    <dbReference type="NCBI Taxonomy" id="708113"/>
    <lineage>
        <taxon>Bacteria</taxon>
        <taxon>Pseudomonadati</taxon>
        <taxon>Pseudomonadota</taxon>
        <taxon>Alphaproteobacteria</taxon>
        <taxon>Hyphomicrobiales</taxon>
        <taxon>Terrihabitans</taxon>
    </lineage>
</organism>
<accession>A0A6S6QTW5</accession>
<dbReference type="Proteomes" id="UP000515317">
    <property type="component" value="Chromosome"/>
</dbReference>
<dbReference type="NCBIfam" id="TIGR00056">
    <property type="entry name" value="MlaE family lipid ABC transporter permease subunit"/>
    <property type="match status" value="1"/>
</dbReference>
<dbReference type="InterPro" id="IPR003453">
    <property type="entry name" value="ABC_MlaE_roteobac"/>
</dbReference>
<dbReference type="SUPFAM" id="SSF52091">
    <property type="entry name" value="SpoIIaa-like"/>
    <property type="match status" value="1"/>
</dbReference>
<dbReference type="GO" id="GO:0043190">
    <property type="term" value="C:ATP-binding cassette (ABC) transporter complex"/>
    <property type="evidence" value="ECO:0007669"/>
    <property type="project" value="InterPro"/>
</dbReference>
<dbReference type="InterPro" id="IPR036513">
    <property type="entry name" value="STAS_dom_sf"/>
</dbReference>
<dbReference type="Pfam" id="PF13466">
    <property type="entry name" value="STAS_2"/>
    <property type="match status" value="1"/>
</dbReference>
<dbReference type="PROSITE" id="PS50801">
    <property type="entry name" value="STAS"/>
    <property type="match status" value="1"/>
</dbReference>
<protein>
    <submittedName>
        <fullName evidence="4">ABC transporter permease</fullName>
    </submittedName>
</protein>
<comment type="function">
    <text evidence="1">Could be part of an ABC transporter complex.</text>
</comment>
<feature type="transmembrane region" description="Helical" evidence="2">
    <location>
        <begin position="278"/>
        <end position="310"/>
    </location>
</feature>
<keyword evidence="5" id="KW-1185">Reference proteome</keyword>
<dbReference type="PANTHER" id="PTHR30188:SF3">
    <property type="entry name" value="ABC TRANSPORTER PERMEASE"/>
    <property type="match status" value="1"/>
</dbReference>
<reference evidence="4 5" key="1">
    <citation type="submission" date="2020-08" db="EMBL/GenBank/DDBJ databases">
        <title>Genome sequence of Rhizobiales bacterium strain IZ6.</title>
        <authorList>
            <person name="Nakai R."/>
            <person name="Naganuma T."/>
        </authorList>
    </citation>
    <scope>NUCLEOTIDE SEQUENCE [LARGE SCALE GENOMIC DNA]</scope>
    <source>
        <strain evidence="4 5">IZ6</strain>
    </source>
</reference>
<keyword evidence="2" id="KW-0997">Cell inner membrane</keyword>
<proteinExistence type="inferred from homology"/>
<evidence type="ECO:0000256" key="1">
    <source>
        <dbReference type="ARBA" id="ARBA00003787"/>
    </source>
</evidence>
<feature type="transmembrane region" description="Helical" evidence="2">
    <location>
        <begin position="217"/>
        <end position="240"/>
    </location>
</feature>
<keyword evidence="2" id="KW-0812">Transmembrane</keyword>
<evidence type="ECO:0000256" key="2">
    <source>
        <dbReference type="RuleBase" id="RU362044"/>
    </source>
</evidence>
<keyword evidence="2" id="KW-1133">Transmembrane helix</keyword>
<dbReference type="InterPro" id="IPR058548">
    <property type="entry name" value="MlaB-like_STAS"/>
</dbReference>
<dbReference type="AlphaFoldDB" id="A0A6S6QTW5"/>
<dbReference type="KEGG" id="tso:IZ6_12460"/>
<evidence type="ECO:0000259" key="3">
    <source>
        <dbReference type="PROSITE" id="PS50801"/>
    </source>
</evidence>
<comment type="subcellular location">
    <subcellularLocation>
        <location evidence="2">Cell inner membrane</location>
        <topology evidence="2">Multi-pass membrane protein</topology>
    </subcellularLocation>
</comment>
<dbReference type="InterPro" id="IPR030802">
    <property type="entry name" value="Permease_MalE"/>
</dbReference>
<keyword evidence="2" id="KW-1003">Cell membrane</keyword>
<evidence type="ECO:0000313" key="4">
    <source>
        <dbReference type="EMBL" id="BCJ90511.1"/>
    </source>
</evidence>
<comment type="similarity">
    <text evidence="2">Belongs to the MlaE permease family.</text>
</comment>
<evidence type="ECO:0000313" key="5">
    <source>
        <dbReference type="Proteomes" id="UP000515317"/>
    </source>
</evidence>